<accession>U6JN56</accession>
<dbReference type="VEuPathDB" id="ToxoDB:EMH_0077010"/>
<feature type="repeat" description="ANK" evidence="3">
    <location>
        <begin position="104"/>
        <end position="136"/>
    </location>
</feature>
<dbReference type="PROSITE" id="PS50297">
    <property type="entry name" value="ANK_REP_REGION"/>
    <property type="match status" value="3"/>
</dbReference>
<dbReference type="PANTHER" id="PTHR24201:SF16">
    <property type="entry name" value="ANKYRIN-1-LIKE-RELATED"/>
    <property type="match status" value="1"/>
</dbReference>
<dbReference type="RefSeq" id="XP_013349517.1">
    <property type="nucleotide sequence ID" value="XM_013494063.1"/>
</dbReference>
<evidence type="ECO:0000313" key="5">
    <source>
        <dbReference type="Proteomes" id="UP000030744"/>
    </source>
</evidence>
<gene>
    <name evidence="4" type="ORF">EMH_0077010</name>
</gene>
<dbReference type="PROSITE" id="PS50088">
    <property type="entry name" value="ANK_REPEAT"/>
    <property type="match status" value="3"/>
</dbReference>
<dbReference type="Pfam" id="PF12796">
    <property type="entry name" value="Ank_2"/>
    <property type="match status" value="1"/>
</dbReference>
<dbReference type="OrthoDB" id="194358at2759"/>
<protein>
    <submittedName>
        <fullName evidence="4">Ankyrin repeat-containing protein, putative</fullName>
    </submittedName>
</protein>
<dbReference type="GO" id="GO:0005634">
    <property type="term" value="C:nucleus"/>
    <property type="evidence" value="ECO:0007669"/>
    <property type="project" value="TreeGrafter"/>
</dbReference>
<dbReference type="InterPro" id="IPR002110">
    <property type="entry name" value="Ankyrin_rpt"/>
</dbReference>
<dbReference type="EMBL" id="HG678540">
    <property type="protein sequence ID" value="CDJ26939.1"/>
    <property type="molecule type" value="Genomic_DNA"/>
</dbReference>
<organism evidence="4 5">
    <name type="scientific">Eimeria mitis</name>
    <dbReference type="NCBI Taxonomy" id="44415"/>
    <lineage>
        <taxon>Eukaryota</taxon>
        <taxon>Sar</taxon>
        <taxon>Alveolata</taxon>
        <taxon>Apicomplexa</taxon>
        <taxon>Conoidasida</taxon>
        <taxon>Coccidia</taxon>
        <taxon>Eucoccidiorida</taxon>
        <taxon>Eimeriorina</taxon>
        <taxon>Eimeriidae</taxon>
        <taxon>Eimeria</taxon>
    </lineage>
</organism>
<keyword evidence="2 3" id="KW-0040">ANK repeat</keyword>
<reference evidence="4" key="1">
    <citation type="submission" date="2013-10" db="EMBL/GenBank/DDBJ databases">
        <title>Genomic analysis of the causative agents of coccidiosis in chickens.</title>
        <authorList>
            <person name="Reid A.J."/>
            <person name="Blake D."/>
            <person name="Billington K."/>
            <person name="Browne H."/>
            <person name="Dunn M."/>
            <person name="Hung S."/>
            <person name="Kawahara F."/>
            <person name="Miranda-Saavedra D."/>
            <person name="Mourier T."/>
            <person name="Nagra H."/>
            <person name="Otto T.D."/>
            <person name="Rawlings N."/>
            <person name="Sanchez A."/>
            <person name="Sanders M."/>
            <person name="Subramaniam C."/>
            <person name="Tay Y."/>
            <person name="Dear P."/>
            <person name="Doerig C."/>
            <person name="Gruber A."/>
            <person name="Parkinson J."/>
            <person name="Shirley M."/>
            <person name="Wan K.L."/>
            <person name="Berriman M."/>
            <person name="Tomley F."/>
            <person name="Pain A."/>
        </authorList>
    </citation>
    <scope>NUCLEOTIDE SEQUENCE [LARGE SCALE GENOMIC DNA]</scope>
    <source>
        <strain evidence="4">Houghton</strain>
    </source>
</reference>
<keyword evidence="1" id="KW-0677">Repeat</keyword>
<feature type="repeat" description="ANK" evidence="3">
    <location>
        <begin position="71"/>
        <end position="103"/>
    </location>
</feature>
<dbReference type="AlphaFoldDB" id="U6JN56"/>
<evidence type="ECO:0000256" key="3">
    <source>
        <dbReference type="PROSITE-ProRule" id="PRU00023"/>
    </source>
</evidence>
<dbReference type="InterPro" id="IPR036770">
    <property type="entry name" value="Ankyrin_rpt-contain_sf"/>
</dbReference>
<dbReference type="Proteomes" id="UP000030744">
    <property type="component" value="Unassembled WGS sequence"/>
</dbReference>
<sequence>MAFYALQEAVKGGRRDLVLLQLAEAPDTVKQADCNGTTCVLLAARLNNDEIVKELLSHGGDPHAAELPEIGANTALHFAARNKNEDMVACLLSFGASPNQQNALGQTPLHIAARVGCKGAAEQMLAAGANPAITDKSGFDAAYWAEHGKYSDLARLLPPPKCLNSKDLAMFQLLAMDQLDLPLKMATKKKGKGKKK</sequence>
<dbReference type="PANTHER" id="PTHR24201">
    <property type="entry name" value="ANK_REP_REGION DOMAIN-CONTAINING PROTEIN"/>
    <property type="match status" value="1"/>
</dbReference>
<dbReference type="GeneID" id="25382154"/>
<reference evidence="4" key="2">
    <citation type="submission" date="2013-10" db="EMBL/GenBank/DDBJ databases">
        <authorList>
            <person name="Aslett M."/>
        </authorList>
    </citation>
    <scope>NUCLEOTIDE SEQUENCE [LARGE SCALE GENOMIC DNA]</scope>
    <source>
        <strain evidence="4">Houghton</strain>
    </source>
</reference>
<proteinExistence type="predicted"/>
<evidence type="ECO:0000256" key="2">
    <source>
        <dbReference type="ARBA" id="ARBA00023043"/>
    </source>
</evidence>
<keyword evidence="5" id="KW-1185">Reference proteome</keyword>
<dbReference type="Gene3D" id="1.25.40.20">
    <property type="entry name" value="Ankyrin repeat-containing domain"/>
    <property type="match status" value="1"/>
</dbReference>
<name>U6JN56_9EIME</name>
<dbReference type="InterPro" id="IPR050776">
    <property type="entry name" value="Ank_Repeat/CDKN_Inhibitor"/>
</dbReference>
<feature type="repeat" description="ANK" evidence="3">
    <location>
        <begin position="35"/>
        <end position="67"/>
    </location>
</feature>
<dbReference type="SMART" id="SM00248">
    <property type="entry name" value="ANK"/>
    <property type="match status" value="3"/>
</dbReference>
<evidence type="ECO:0000313" key="4">
    <source>
        <dbReference type="EMBL" id="CDJ26939.1"/>
    </source>
</evidence>
<dbReference type="SUPFAM" id="SSF48403">
    <property type="entry name" value="Ankyrin repeat"/>
    <property type="match status" value="1"/>
</dbReference>
<evidence type="ECO:0000256" key="1">
    <source>
        <dbReference type="ARBA" id="ARBA00022737"/>
    </source>
</evidence>